<proteinExistence type="inferred from homology"/>
<dbReference type="InterPro" id="IPR011545">
    <property type="entry name" value="DEAD/DEAH_box_helicase_dom"/>
</dbReference>
<dbReference type="Proteomes" id="UP001362999">
    <property type="component" value="Unassembled WGS sequence"/>
</dbReference>
<dbReference type="PANTHER" id="PTHR13710:SF105">
    <property type="entry name" value="ATP-DEPENDENT DNA HELICASE Q1"/>
    <property type="match status" value="1"/>
</dbReference>
<evidence type="ECO:0000256" key="4">
    <source>
        <dbReference type="ARBA" id="ARBA00034617"/>
    </source>
</evidence>
<accession>A0AAW0ARD9</accession>
<dbReference type="GO" id="GO:0009378">
    <property type="term" value="F:four-way junction helicase activity"/>
    <property type="evidence" value="ECO:0007669"/>
    <property type="project" value="TreeGrafter"/>
</dbReference>
<dbReference type="CDD" id="cd18785">
    <property type="entry name" value="SF2_C"/>
    <property type="match status" value="1"/>
</dbReference>
<keyword evidence="6" id="KW-0175">Coiled coil</keyword>
<dbReference type="GO" id="GO:0043138">
    <property type="term" value="F:3'-5' DNA helicase activity"/>
    <property type="evidence" value="ECO:0007669"/>
    <property type="project" value="UniProtKB-EC"/>
</dbReference>
<keyword evidence="3" id="KW-0413">Isomerase</keyword>
<keyword evidence="10" id="KW-1185">Reference proteome</keyword>
<dbReference type="GO" id="GO:0000724">
    <property type="term" value="P:double-strand break repair via homologous recombination"/>
    <property type="evidence" value="ECO:0007669"/>
    <property type="project" value="TreeGrafter"/>
</dbReference>
<gene>
    <name evidence="9" type="ORF">R3P38DRAFT_2787497</name>
</gene>
<dbReference type="GO" id="GO:0005524">
    <property type="term" value="F:ATP binding"/>
    <property type="evidence" value="ECO:0007669"/>
    <property type="project" value="InterPro"/>
</dbReference>
<organism evidence="9 10">
    <name type="scientific">Favolaschia claudopus</name>
    <dbReference type="NCBI Taxonomy" id="2862362"/>
    <lineage>
        <taxon>Eukaryota</taxon>
        <taxon>Fungi</taxon>
        <taxon>Dikarya</taxon>
        <taxon>Basidiomycota</taxon>
        <taxon>Agaricomycotina</taxon>
        <taxon>Agaricomycetes</taxon>
        <taxon>Agaricomycetidae</taxon>
        <taxon>Agaricales</taxon>
        <taxon>Marasmiineae</taxon>
        <taxon>Mycenaceae</taxon>
        <taxon>Favolaschia</taxon>
    </lineage>
</organism>
<evidence type="ECO:0000259" key="8">
    <source>
        <dbReference type="Pfam" id="PF00270"/>
    </source>
</evidence>
<dbReference type="InterPro" id="IPR027417">
    <property type="entry name" value="P-loop_NTPase"/>
</dbReference>
<feature type="region of interest" description="Disordered" evidence="7">
    <location>
        <begin position="258"/>
        <end position="293"/>
    </location>
</feature>
<dbReference type="GO" id="GO:0005737">
    <property type="term" value="C:cytoplasm"/>
    <property type="evidence" value="ECO:0007669"/>
    <property type="project" value="TreeGrafter"/>
</dbReference>
<protein>
    <recommendedName>
        <fullName evidence="5">DNA 3'-5' helicase</fullName>
        <ecNumber evidence="5">5.6.2.4</ecNumber>
    </recommendedName>
</protein>
<evidence type="ECO:0000256" key="7">
    <source>
        <dbReference type="SAM" id="MobiDB-lite"/>
    </source>
</evidence>
<keyword evidence="2" id="KW-0238">DNA-binding</keyword>
<feature type="coiled-coil region" evidence="6">
    <location>
        <begin position="379"/>
        <end position="459"/>
    </location>
</feature>
<feature type="compositionally biased region" description="Low complexity" evidence="7">
    <location>
        <begin position="265"/>
        <end position="277"/>
    </location>
</feature>
<sequence>MPPDDEGRHPALRQRSAGVLEDARLWAATEYGYNSVRVRATMNNALKTRANYNAHTWQLDVAEALLLHVDCLVIAGTGSGKTTPFLLPLLLPENKDKFALIILPLLSLQAEQFVPILEQCHVRHNQGQDIPDISQVIRFGAPISLEVLKQYFGRAGRDLSTQKKSTRKKQKTAAATAVDAAQALLATTATAPAPILPDNLPFPVLLPEDQLPAHLDWRNKLDPGHRLYASAQSPSLPTGECCDLCSGNGPFPVHLDQPMHPTTPPSVSSVSTPASTPNQHGKRPLINRPDGADNTGPKFRIGVHLANCKAAIERWSYRVIKRDYEDGPFTADMLVSSTVVTYLAHNRFQSLDELCAALEHSTRSWGLVKRYGREVLQLLACLDVDLEAQRRNAAREKEEERRQREEERAAVRAAEAEQRRIQCEAVFALRRQAAEARRAETERVRVEKAERLLARQKERDRARGEKQQKRIHEFIGKLNAARGFS</sequence>
<evidence type="ECO:0000313" key="9">
    <source>
        <dbReference type="EMBL" id="KAK7014666.1"/>
    </source>
</evidence>
<comment type="caution">
    <text evidence="9">The sequence shown here is derived from an EMBL/GenBank/DDBJ whole genome shotgun (WGS) entry which is preliminary data.</text>
</comment>
<comment type="catalytic activity">
    <reaction evidence="4">
        <text>Couples ATP hydrolysis with the unwinding of duplex DNA by translocating in the 3'-5' direction.</text>
        <dbReference type="EC" id="5.6.2.4"/>
    </reaction>
</comment>
<dbReference type="SUPFAM" id="SSF52540">
    <property type="entry name" value="P-loop containing nucleoside triphosphate hydrolases"/>
    <property type="match status" value="1"/>
</dbReference>
<dbReference type="PANTHER" id="PTHR13710">
    <property type="entry name" value="DNA HELICASE RECQ FAMILY MEMBER"/>
    <property type="match status" value="1"/>
</dbReference>
<dbReference type="Gene3D" id="3.40.50.300">
    <property type="entry name" value="P-loop containing nucleotide triphosphate hydrolases"/>
    <property type="match status" value="2"/>
</dbReference>
<dbReference type="GO" id="GO:0005694">
    <property type="term" value="C:chromosome"/>
    <property type="evidence" value="ECO:0007669"/>
    <property type="project" value="TreeGrafter"/>
</dbReference>
<evidence type="ECO:0000256" key="2">
    <source>
        <dbReference type="ARBA" id="ARBA00023125"/>
    </source>
</evidence>
<dbReference type="EC" id="5.6.2.4" evidence="5"/>
<dbReference type="Pfam" id="PF00270">
    <property type="entry name" value="DEAD"/>
    <property type="match status" value="1"/>
</dbReference>
<feature type="domain" description="DEAD/DEAH-box helicase" evidence="8">
    <location>
        <begin position="58"/>
        <end position="113"/>
    </location>
</feature>
<evidence type="ECO:0000256" key="5">
    <source>
        <dbReference type="ARBA" id="ARBA00034808"/>
    </source>
</evidence>
<evidence type="ECO:0000256" key="1">
    <source>
        <dbReference type="ARBA" id="ARBA00005446"/>
    </source>
</evidence>
<reference evidence="9 10" key="1">
    <citation type="journal article" date="2024" name="J Genomics">
        <title>Draft genome sequencing and assembly of Favolaschia claudopus CIRM-BRFM 2984 isolated from oak limbs.</title>
        <authorList>
            <person name="Navarro D."/>
            <person name="Drula E."/>
            <person name="Chaduli D."/>
            <person name="Cazenave R."/>
            <person name="Ahrendt S."/>
            <person name="Wang J."/>
            <person name="Lipzen A."/>
            <person name="Daum C."/>
            <person name="Barry K."/>
            <person name="Grigoriev I.V."/>
            <person name="Favel A."/>
            <person name="Rosso M.N."/>
            <person name="Martin F."/>
        </authorList>
    </citation>
    <scope>NUCLEOTIDE SEQUENCE [LARGE SCALE GENOMIC DNA]</scope>
    <source>
        <strain evidence="9 10">CIRM-BRFM 2984</strain>
    </source>
</reference>
<evidence type="ECO:0000313" key="10">
    <source>
        <dbReference type="Proteomes" id="UP001362999"/>
    </source>
</evidence>
<name>A0AAW0ARD9_9AGAR</name>
<evidence type="ECO:0000256" key="6">
    <source>
        <dbReference type="SAM" id="Coils"/>
    </source>
</evidence>
<dbReference type="EMBL" id="JAWWNJ010000056">
    <property type="protein sequence ID" value="KAK7014666.1"/>
    <property type="molecule type" value="Genomic_DNA"/>
</dbReference>
<evidence type="ECO:0000256" key="3">
    <source>
        <dbReference type="ARBA" id="ARBA00023235"/>
    </source>
</evidence>
<dbReference type="GO" id="GO:0003677">
    <property type="term" value="F:DNA binding"/>
    <property type="evidence" value="ECO:0007669"/>
    <property type="project" value="UniProtKB-KW"/>
</dbReference>
<comment type="similarity">
    <text evidence="1">Belongs to the helicase family. RecQ subfamily.</text>
</comment>
<dbReference type="AlphaFoldDB" id="A0AAW0ARD9"/>